<keyword evidence="8" id="KW-1185">Reference proteome</keyword>
<dbReference type="PROSITE" id="PS50970">
    <property type="entry name" value="HCY"/>
    <property type="match status" value="1"/>
</dbReference>
<dbReference type="GO" id="GO:0032259">
    <property type="term" value="P:methylation"/>
    <property type="evidence" value="ECO:0007669"/>
    <property type="project" value="UniProtKB-KW"/>
</dbReference>
<dbReference type="Pfam" id="PF02574">
    <property type="entry name" value="S-methyl_trans"/>
    <property type="match status" value="1"/>
</dbReference>
<comment type="cofactor">
    <cofactor evidence="5">
        <name>Zn(2+)</name>
        <dbReference type="ChEBI" id="CHEBI:29105"/>
    </cofactor>
</comment>
<feature type="domain" description="Hcy-binding" evidence="6">
    <location>
        <begin position="1"/>
        <end position="355"/>
    </location>
</feature>
<dbReference type="PANTHER" id="PTHR46015">
    <property type="entry name" value="ZGC:172121"/>
    <property type="match status" value="1"/>
</dbReference>
<evidence type="ECO:0000256" key="2">
    <source>
        <dbReference type="ARBA" id="ARBA00022679"/>
    </source>
</evidence>
<keyword evidence="2 5" id="KW-0808">Transferase</keyword>
<evidence type="ECO:0000256" key="4">
    <source>
        <dbReference type="ARBA" id="ARBA00022833"/>
    </source>
</evidence>
<dbReference type="EMBL" id="KV878336">
    <property type="protein sequence ID" value="OJJ51794.1"/>
    <property type="molecule type" value="Genomic_DNA"/>
</dbReference>
<dbReference type="InterPro" id="IPR051486">
    <property type="entry name" value="Hcy_S-methyltransferase"/>
</dbReference>
<evidence type="ECO:0000313" key="7">
    <source>
        <dbReference type="EMBL" id="OJJ51794.1"/>
    </source>
</evidence>
<dbReference type="GO" id="GO:0008898">
    <property type="term" value="F:S-adenosylmethionine-homocysteine S-methyltransferase activity"/>
    <property type="evidence" value="ECO:0007669"/>
    <property type="project" value="TreeGrafter"/>
</dbReference>
<protein>
    <recommendedName>
        <fullName evidence="6">Hcy-binding domain-containing protein</fullName>
    </recommendedName>
</protein>
<feature type="binding site" evidence="5">
    <location>
        <position position="243"/>
    </location>
    <ligand>
        <name>Zn(2+)</name>
        <dbReference type="ChEBI" id="CHEBI:29105"/>
    </ligand>
</feature>
<dbReference type="GeneID" id="34611913"/>
<dbReference type="AlphaFoldDB" id="A0A1L9SX85"/>
<feature type="binding site" evidence="5">
    <location>
        <position position="340"/>
    </location>
    <ligand>
        <name>Zn(2+)</name>
        <dbReference type="ChEBI" id="CHEBI:29105"/>
    </ligand>
</feature>
<dbReference type="Gene3D" id="3.20.20.330">
    <property type="entry name" value="Homocysteine-binding-like domain"/>
    <property type="match status" value="1"/>
</dbReference>
<keyword evidence="4 5" id="KW-0862">Zinc</keyword>
<evidence type="ECO:0000313" key="8">
    <source>
        <dbReference type="Proteomes" id="UP000184188"/>
    </source>
</evidence>
<evidence type="ECO:0000256" key="5">
    <source>
        <dbReference type="PROSITE-ProRule" id="PRU00333"/>
    </source>
</evidence>
<dbReference type="InterPro" id="IPR036589">
    <property type="entry name" value="HCY_dom_sf"/>
</dbReference>
<feature type="binding site" evidence="5">
    <location>
        <position position="341"/>
    </location>
    <ligand>
        <name>Zn(2+)</name>
        <dbReference type="ChEBI" id="CHEBI:29105"/>
    </ligand>
</feature>
<keyword evidence="1 5" id="KW-0489">Methyltransferase</keyword>
<dbReference type="SUPFAM" id="SSF82282">
    <property type="entry name" value="Homocysteine S-methyltransferase"/>
    <property type="match status" value="1"/>
</dbReference>
<evidence type="ECO:0000256" key="3">
    <source>
        <dbReference type="ARBA" id="ARBA00022723"/>
    </source>
</evidence>
<evidence type="ECO:0000256" key="1">
    <source>
        <dbReference type="ARBA" id="ARBA00022603"/>
    </source>
</evidence>
<dbReference type="Proteomes" id="UP000184188">
    <property type="component" value="Unassembled WGS sequence"/>
</dbReference>
<sequence length="359" mass="39687">MSPVLLLDGGLGTTLEADHGIRFSPATPLWSSHLLITNPSVLRAVHAAFAASGADIVMTGTYQASIEGFLNTDAAITPAQATGYMRAAVDLAREAFPPSHAARVALSLGPYGAVMHPVSAEYAGDYPAPMDEIPALRDWHAARLRLFAQDTETHSWDKVEFVALETVKRVYEVTAIRAAVGDVFASLPSAEDRKKWWVCGVFPTDQVDEEQVRRWIRASLENTTANGEDSCPLPRPWGVGLNCTRIENVPRIMEIMEEEVTRMVQEGTFVDEWQASATGRPWLVVYPDGTQGERYDPSTKQWVKRDVADTVTRPWEDVFWETVQAARQRGLWEGVMIGGCCRTGPKDIAALRRKIDSAF</sequence>
<dbReference type="GO" id="GO:0033528">
    <property type="term" value="P:S-methylmethionine cycle"/>
    <property type="evidence" value="ECO:0007669"/>
    <property type="project" value="TreeGrafter"/>
</dbReference>
<organism evidence="7 8">
    <name type="scientific">Penicilliopsis zonata CBS 506.65</name>
    <dbReference type="NCBI Taxonomy" id="1073090"/>
    <lineage>
        <taxon>Eukaryota</taxon>
        <taxon>Fungi</taxon>
        <taxon>Dikarya</taxon>
        <taxon>Ascomycota</taxon>
        <taxon>Pezizomycotina</taxon>
        <taxon>Eurotiomycetes</taxon>
        <taxon>Eurotiomycetidae</taxon>
        <taxon>Eurotiales</taxon>
        <taxon>Aspergillaceae</taxon>
        <taxon>Penicilliopsis</taxon>
    </lineage>
</organism>
<dbReference type="PANTHER" id="PTHR46015:SF1">
    <property type="entry name" value="HOMOCYSTEINE S-METHYLTRANSFERASE-LIKE ISOFORM 1"/>
    <property type="match status" value="1"/>
</dbReference>
<dbReference type="STRING" id="1073090.A0A1L9SX85"/>
<evidence type="ECO:0000259" key="6">
    <source>
        <dbReference type="PROSITE" id="PS50970"/>
    </source>
</evidence>
<reference evidence="8" key="1">
    <citation type="journal article" date="2017" name="Genome Biol.">
        <title>Comparative genomics reveals high biological diversity and specific adaptations in the industrially and medically important fungal genus Aspergillus.</title>
        <authorList>
            <person name="de Vries R.P."/>
            <person name="Riley R."/>
            <person name="Wiebenga A."/>
            <person name="Aguilar-Osorio G."/>
            <person name="Amillis S."/>
            <person name="Uchima C.A."/>
            <person name="Anderluh G."/>
            <person name="Asadollahi M."/>
            <person name="Askin M."/>
            <person name="Barry K."/>
            <person name="Battaglia E."/>
            <person name="Bayram O."/>
            <person name="Benocci T."/>
            <person name="Braus-Stromeyer S.A."/>
            <person name="Caldana C."/>
            <person name="Canovas D."/>
            <person name="Cerqueira G.C."/>
            <person name="Chen F."/>
            <person name="Chen W."/>
            <person name="Choi C."/>
            <person name="Clum A."/>
            <person name="Dos Santos R.A."/>
            <person name="Damasio A.R."/>
            <person name="Diallinas G."/>
            <person name="Emri T."/>
            <person name="Fekete E."/>
            <person name="Flipphi M."/>
            <person name="Freyberg S."/>
            <person name="Gallo A."/>
            <person name="Gournas C."/>
            <person name="Habgood R."/>
            <person name="Hainaut M."/>
            <person name="Harispe M.L."/>
            <person name="Henrissat B."/>
            <person name="Hilden K.S."/>
            <person name="Hope R."/>
            <person name="Hossain A."/>
            <person name="Karabika E."/>
            <person name="Karaffa L."/>
            <person name="Karanyi Z."/>
            <person name="Krasevec N."/>
            <person name="Kuo A."/>
            <person name="Kusch H."/>
            <person name="LaButti K."/>
            <person name="Lagendijk E.L."/>
            <person name="Lapidus A."/>
            <person name="Levasseur A."/>
            <person name="Lindquist E."/>
            <person name="Lipzen A."/>
            <person name="Logrieco A.F."/>
            <person name="MacCabe A."/>
            <person name="Maekelae M.R."/>
            <person name="Malavazi I."/>
            <person name="Melin P."/>
            <person name="Meyer V."/>
            <person name="Mielnichuk N."/>
            <person name="Miskei M."/>
            <person name="Molnar A.P."/>
            <person name="Mule G."/>
            <person name="Ngan C.Y."/>
            <person name="Orejas M."/>
            <person name="Orosz E."/>
            <person name="Ouedraogo J.P."/>
            <person name="Overkamp K.M."/>
            <person name="Park H.-S."/>
            <person name="Perrone G."/>
            <person name="Piumi F."/>
            <person name="Punt P.J."/>
            <person name="Ram A.F."/>
            <person name="Ramon A."/>
            <person name="Rauscher S."/>
            <person name="Record E."/>
            <person name="Riano-Pachon D.M."/>
            <person name="Robert V."/>
            <person name="Roehrig J."/>
            <person name="Ruller R."/>
            <person name="Salamov A."/>
            <person name="Salih N.S."/>
            <person name="Samson R.A."/>
            <person name="Sandor E."/>
            <person name="Sanguinetti M."/>
            <person name="Schuetze T."/>
            <person name="Sepcic K."/>
            <person name="Shelest E."/>
            <person name="Sherlock G."/>
            <person name="Sophianopoulou V."/>
            <person name="Squina F.M."/>
            <person name="Sun H."/>
            <person name="Susca A."/>
            <person name="Todd R.B."/>
            <person name="Tsang A."/>
            <person name="Unkles S.E."/>
            <person name="van de Wiele N."/>
            <person name="van Rossen-Uffink D."/>
            <person name="Oliveira J.V."/>
            <person name="Vesth T.C."/>
            <person name="Visser J."/>
            <person name="Yu J.-H."/>
            <person name="Zhou M."/>
            <person name="Andersen M.R."/>
            <person name="Archer D.B."/>
            <person name="Baker S.E."/>
            <person name="Benoit I."/>
            <person name="Brakhage A.A."/>
            <person name="Braus G.H."/>
            <person name="Fischer R."/>
            <person name="Frisvad J.C."/>
            <person name="Goldman G.H."/>
            <person name="Houbraken J."/>
            <person name="Oakley B."/>
            <person name="Pocsi I."/>
            <person name="Scazzocchio C."/>
            <person name="Seiboth B."/>
            <person name="vanKuyk P.A."/>
            <person name="Wortman J."/>
            <person name="Dyer P.S."/>
            <person name="Grigoriev I.V."/>
        </authorList>
    </citation>
    <scope>NUCLEOTIDE SEQUENCE [LARGE SCALE GENOMIC DNA]</scope>
    <source>
        <strain evidence="8">CBS 506.65</strain>
    </source>
</reference>
<dbReference type="OrthoDB" id="261426at2759"/>
<dbReference type="InterPro" id="IPR003726">
    <property type="entry name" value="HCY_dom"/>
</dbReference>
<dbReference type="GO" id="GO:0009086">
    <property type="term" value="P:methionine biosynthetic process"/>
    <property type="evidence" value="ECO:0007669"/>
    <property type="project" value="TreeGrafter"/>
</dbReference>
<keyword evidence="3 5" id="KW-0479">Metal-binding</keyword>
<proteinExistence type="predicted"/>
<accession>A0A1L9SX85</accession>
<gene>
    <name evidence="7" type="ORF">ASPZODRAFT_149001</name>
</gene>
<dbReference type="GO" id="GO:0046872">
    <property type="term" value="F:metal ion binding"/>
    <property type="evidence" value="ECO:0007669"/>
    <property type="project" value="UniProtKB-KW"/>
</dbReference>
<dbReference type="RefSeq" id="XP_022586304.1">
    <property type="nucleotide sequence ID" value="XM_022725448.1"/>
</dbReference>
<dbReference type="VEuPathDB" id="FungiDB:ASPZODRAFT_149001"/>
<name>A0A1L9SX85_9EURO</name>